<dbReference type="Pfam" id="PF12680">
    <property type="entry name" value="SnoaL_2"/>
    <property type="match status" value="1"/>
</dbReference>
<dbReference type="SUPFAM" id="SSF54427">
    <property type="entry name" value="NTF2-like"/>
    <property type="match status" value="1"/>
</dbReference>
<feature type="domain" description="SnoaL-like" evidence="1">
    <location>
        <begin position="20"/>
        <end position="115"/>
    </location>
</feature>
<dbReference type="RefSeq" id="WP_066050992.1">
    <property type="nucleotide sequence ID" value="NZ_BMYL01000001.1"/>
</dbReference>
<evidence type="ECO:0000313" key="3">
    <source>
        <dbReference type="Proteomes" id="UP000235162"/>
    </source>
</evidence>
<protein>
    <recommendedName>
        <fullName evidence="1">SnoaL-like domain-containing protein</fullName>
    </recommendedName>
</protein>
<dbReference type="Gene3D" id="3.10.450.50">
    <property type="match status" value="1"/>
</dbReference>
<name>A0AAP8SPN3_9GAMM</name>
<dbReference type="Proteomes" id="UP000235162">
    <property type="component" value="Unassembled WGS sequence"/>
</dbReference>
<dbReference type="InterPro" id="IPR032710">
    <property type="entry name" value="NTF2-like_dom_sf"/>
</dbReference>
<accession>A0AAP8SPN3</accession>
<comment type="caution">
    <text evidence="2">The sequence shown here is derived from an EMBL/GenBank/DDBJ whole genome shotgun (WGS) entry which is preliminary data.</text>
</comment>
<dbReference type="InterPro" id="IPR037401">
    <property type="entry name" value="SnoaL-like"/>
</dbReference>
<sequence>MSTFSFSEQQCLDFVELSPQAVGAHDWPAWRDLFARYSLVEDPVGALPCVRRPGDDPEREPLARFYRTFIAPNAVSFEVHRDTVCGQHVWRDLDIHITLPSGASVVTPTHLCYELVEEAGQLRIFRLAAYWELLTTARSQSGGAGALWRMLREMGPRGVAGYMRGLGGVGDKGKGRVTALQRRLDAGQPLDDLFTGAVDAPVTLDAQAKLLSIDAFREQVREVRLSKLLAAGQYVSATAQINWRDQELHGVALFRLHPASLAVESLDFYCQPRPASE</sequence>
<evidence type="ECO:0000313" key="2">
    <source>
        <dbReference type="EMBL" id="PLW87855.1"/>
    </source>
</evidence>
<gene>
    <name evidence="2" type="ORF">C0029_04600</name>
</gene>
<reference evidence="2 3" key="1">
    <citation type="submission" date="2018-01" db="EMBL/GenBank/DDBJ databases">
        <title>The draft genome sequence of Halioglobus japonicus S1-36.</title>
        <authorList>
            <person name="Du Z.-J."/>
            <person name="Shi M.-J."/>
        </authorList>
    </citation>
    <scope>NUCLEOTIDE SEQUENCE [LARGE SCALE GENOMIC DNA]</scope>
    <source>
        <strain evidence="2 3">S1-36</strain>
    </source>
</reference>
<dbReference type="AlphaFoldDB" id="A0AAP8SPN3"/>
<dbReference type="KEGG" id="hja:BST95_13580"/>
<organism evidence="2 3">
    <name type="scientific">Halioglobus japonicus</name>
    <dbReference type="NCBI Taxonomy" id="930805"/>
    <lineage>
        <taxon>Bacteria</taxon>
        <taxon>Pseudomonadati</taxon>
        <taxon>Pseudomonadota</taxon>
        <taxon>Gammaproteobacteria</taxon>
        <taxon>Cellvibrionales</taxon>
        <taxon>Halieaceae</taxon>
        <taxon>Halioglobus</taxon>
    </lineage>
</organism>
<keyword evidence="3" id="KW-1185">Reference proteome</keyword>
<dbReference type="EMBL" id="PKUR01000001">
    <property type="protein sequence ID" value="PLW87855.1"/>
    <property type="molecule type" value="Genomic_DNA"/>
</dbReference>
<proteinExistence type="predicted"/>
<evidence type="ECO:0000259" key="1">
    <source>
        <dbReference type="Pfam" id="PF12680"/>
    </source>
</evidence>